<reference evidence="2 3" key="1">
    <citation type="submission" date="2023-03" db="EMBL/GenBank/DDBJ databases">
        <title>Fodinicurvata sp. CAU 1616 isolated from sea sendiment.</title>
        <authorList>
            <person name="Kim W."/>
        </authorList>
    </citation>
    <scope>NUCLEOTIDE SEQUENCE [LARGE SCALE GENOMIC DNA]</scope>
    <source>
        <strain evidence="2 3">CAU 1616</strain>
    </source>
</reference>
<proteinExistence type="predicted"/>
<gene>
    <name evidence="2" type="ORF">P2G67_09060</name>
</gene>
<dbReference type="InterPro" id="IPR023631">
    <property type="entry name" value="Amidase_dom"/>
</dbReference>
<dbReference type="EMBL" id="JARHUD010000005">
    <property type="protein sequence ID" value="MDF2096123.1"/>
    <property type="molecule type" value="Genomic_DNA"/>
</dbReference>
<dbReference type="InterPro" id="IPR020556">
    <property type="entry name" value="Amidase_CS"/>
</dbReference>
<feature type="domain" description="Amidase" evidence="1">
    <location>
        <begin position="26"/>
        <end position="448"/>
    </location>
</feature>
<keyword evidence="3" id="KW-1185">Reference proteome</keyword>
<dbReference type="InterPro" id="IPR000120">
    <property type="entry name" value="Amidase"/>
</dbReference>
<dbReference type="InterPro" id="IPR036928">
    <property type="entry name" value="AS_sf"/>
</dbReference>
<dbReference type="Pfam" id="PF01425">
    <property type="entry name" value="Amidase"/>
    <property type="match status" value="1"/>
</dbReference>
<dbReference type="Gene3D" id="3.90.1300.10">
    <property type="entry name" value="Amidase signature (AS) domain"/>
    <property type="match status" value="1"/>
</dbReference>
<protein>
    <submittedName>
        <fullName evidence="2">Amidase</fullName>
    </submittedName>
</protein>
<sequence>MSDDICFSSVVALRQRLTERSISSSEIVDSFLKRIERYNGVSKAFINVTAAPAMAAAQRADEIRAREASSLLGIPFSVKDLIDIAGVATTGGSPAFTDNVAAENAFLVKRMLKAGAISLGKNNLHAFAYGATGENAAHGTAVNAYDHSRLAGGSSSGSAAAVAFGLVPAAFGTDTGGSVRAPAALSGLVGLKPTMGRVSMSGVMPYCWTLDHVGILARRVADAGLLLQTVAGFDPGDENSAKEPVETYVPDLAGNLRGVRVGIPRSFYFEKCDPEILEATRRVISAMEEAGASLVDVDLPPMEDMRTVSLAVQMPEALSYHSRYLEEKAELYEPDFRAGLALGQCLLAEHYLRAKRFITRYRRETNALFDIADVIVTPAAPIIAPPVGQAFIDWGQDREPVGNAITRYTTFFNMTGHPAIVLPSGLHSTGLPMGVQLVGRYFKERSLLSIAALIEAQSPALPPPNLSTS</sequence>
<dbReference type="SUPFAM" id="SSF75304">
    <property type="entry name" value="Amidase signature (AS) enzymes"/>
    <property type="match status" value="1"/>
</dbReference>
<evidence type="ECO:0000259" key="1">
    <source>
        <dbReference type="Pfam" id="PF01425"/>
    </source>
</evidence>
<evidence type="ECO:0000313" key="2">
    <source>
        <dbReference type="EMBL" id="MDF2096123.1"/>
    </source>
</evidence>
<dbReference type="PANTHER" id="PTHR11895">
    <property type="entry name" value="TRANSAMIDASE"/>
    <property type="match status" value="1"/>
</dbReference>
<comment type="caution">
    <text evidence="2">The sequence shown here is derived from an EMBL/GenBank/DDBJ whole genome shotgun (WGS) entry which is preliminary data.</text>
</comment>
<dbReference type="PROSITE" id="PS00571">
    <property type="entry name" value="AMIDASES"/>
    <property type="match status" value="1"/>
</dbReference>
<dbReference type="PANTHER" id="PTHR11895:SF176">
    <property type="entry name" value="AMIDASE AMID-RELATED"/>
    <property type="match status" value="1"/>
</dbReference>
<organism evidence="2 3">
    <name type="scientific">Aquibaculum arenosum</name>
    <dbReference type="NCBI Taxonomy" id="3032591"/>
    <lineage>
        <taxon>Bacteria</taxon>
        <taxon>Pseudomonadati</taxon>
        <taxon>Pseudomonadota</taxon>
        <taxon>Alphaproteobacteria</taxon>
        <taxon>Rhodospirillales</taxon>
        <taxon>Rhodovibrionaceae</taxon>
        <taxon>Aquibaculum</taxon>
    </lineage>
</organism>
<dbReference type="Proteomes" id="UP001215503">
    <property type="component" value="Unassembled WGS sequence"/>
</dbReference>
<dbReference type="RefSeq" id="WP_275822239.1">
    <property type="nucleotide sequence ID" value="NZ_JARHUD010000005.1"/>
</dbReference>
<evidence type="ECO:0000313" key="3">
    <source>
        <dbReference type="Proteomes" id="UP001215503"/>
    </source>
</evidence>
<name>A0ABT5YMQ4_9PROT</name>
<accession>A0ABT5YMQ4</accession>